<keyword evidence="6" id="KW-0175">Coiled coil</keyword>
<evidence type="ECO:0000313" key="12">
    <source>
        <dbReference type="EMBL" id="MFA0809858.1"/>
    </source>
</evidence>
<evidence type="ECO:0000256" key="4">
    <source>
        <dbReference type="ARBA" id="ARBA00022490"/>
    </source>
</evidence>
<sequence>MADSAPTSETVTVSILGKEYRVACADSERAGLQASARLLHERMSRIRTSGTVIGIERIAVMAALNIAHELIQAKAELSSIPLQQEMLDRLKDKVQNALGEIDSEQEAQS</sequence>
<dbReference type="PANTHER" id="PTHR34981:SF1">
    <property type="entry name" value="CELL DIVISION PROTEIN ZAPA"/>
    <property type="match status" value="1"/>
</dbReference>
<keyword evidence="5 12" id="KW-0132">Cell division</keyword>
<evidence type="ECO:0000256" key="8">
    <source>
        <dbReference type="ARBA" id="ARBA00023306"/>
    </source>
</evidence>
<keyword evidence="13" id="KW-1185">Reference proteome</keyword>
<dbReference type="InterPro" id="IPR007838">
    <property type="entry name" value="Cell_div_ZapA-like"/>
</dbReference>
<dbReference type="Pfam" id="PF05164">
    <property type="entry name" value="ZapA"/>
    <property type="match status" value="1"/>
</dbReference>
<name>A0ABV4NUR0_9GAMM</name>
<dbReference type="InterPro" id="IPR036192">
    <property type="entry name" value="Cell_div_ZapA-like_sf"/>
</dbReference>
<keyword evidence="7" id="KW-0717">Septation</keyword>
<evidence type="ECO:0000256" key="9">
    <source>
        <dbReference type="ARBA" id="ARBA00024910"/>
    </source>
</evidence>
<dbReference type="EMBL" id="JBGMEK010000003">
    <property type="protein sequence ID" value="MFA0809858.1"/>
    <property type="molecule type" value="Genomic_DNA"/>
</dbReference>
<comment type="similarity">
    <text evidence="2">Belongs to the ZapA family. Type 1 subfamily.</text>
</comment>
<accession>A0ABV4NUR0</accession>
<evidence type="ECO:0000256" key="5">
    <source>
        <dbReference type="ARBA" id="ARBA00022618"/>
    </source>
</evidence>
<organism evidence="12 13">
    <name type="scientific">Microbulbifer epialgicus</name>
    <dbReference type="NCBI Taxonomy" id="393907"/>
    <lineage>
        <taxon>Bacteria</taxon>
        <taxon>Pseudomonadati</taxon>
        <taxon>Pseudomonadota</taxon>
        <taxon>Gammaproteobacteria</taxon>
        <taxon>Cellvibrionales</taxon>
        <taxon>Microbulbiferaceae</taxon>
        <taxon>Microbulbifer</taxon>
    </lineage>
</organism>
<dbReference type="Gene3D" id="3.30.160.880">
    <property type="entry name" value="Cell division protein ZapA protomer, N-terminal domain"/>
    <property type="match status" value="1"/>
</dbReference>
<comment type="function">
    <text evidence="9">Activator of cell division through the inhibition of FtsZ GTPase activity, therefore promoting FtsZ assembly into bundles of protofilaments necessary for the formation of the division Z ring. It is recruited early at mid-cell but it is not essential for cell division.</text>
</comment>
<gene>
    <name evidence="12" type="ORF">ACCI49_02910</name>
</gene>
<proteinExistence type="inferred from homology"/>
<dbReference type="PANTHER" id="PTHR34981">
    <property type="entry name" value="CELL DIVISION PROTEIN ZAPA"/>
    <property type="match status" value="1"/>
</dbReference>
<evidence type="ECO:0000256" key="11">
    <source>
        <dbReference type="ARBA" id="ARBA00033158"/>
    </source>
</evidence>
<dbReference type="Proteomes" id="UP001569428">
    <property type="component" value="Unassembled WGS sequence"/>
</dbReference>
<dbReference type="GO" id="GO:0051301">
    <property type="term" value="P:cell division"/>
    <property type="evidence" value="ECO:0007669"/>
    <property type="project" value="UniProtKB-KW"/>
</dbReference>
<evidence type="ECO:0000256" key="6">
    <source>
        <dbReference type="ARBA" id="ARBA00023054"/>
    </source>
</evidence>
<comment type="subunit">
    <text evidence="10">Homodimer. Interacts with FtsZ.</text>
</comment>
<evidence type="ECO:0000256" key="3">
    <source>
        <dbReference type="ARBA" id="ARBA00015195"/>
    </source>
</evidence>
<evidence type="ECO:0000313" key="13">
    <source>
        <dbReference type="Proteomes" id="UP001569428"/>
    </source>
</evidence>
<dbReference type="RefSeq" id="WP_371837473.1">
    <property type="nucleotide sequence ID" value="NZ_JBGMEK010000003.1"/>
</dbReference>
<keyword evidence="4" id="KW-0963">Cytoplasm</keyword>
<dbReference type="SUPFAM" id="SSF102829">
    <property type="entry name" value="Cell division protein ZapA-like"/>
    <property type="match status" value="1"/>
</dbReference>
<protein>
    <recommendedName>
        <fullName evidence="3">Cell division protein ZapA</fullName>
    </recommendedName>
    <alternativeName>
        <fullName evidence="11">Z ring-associated protein ZapA</fullName>
    </alternativeName>
</protein>
<evidence type="ECO:0000256" key="7">
    <source>
        <dbReference type="ARBA" id="ARBA00023210"/>
    </source>
</evidence>
<evidence type="ECO:0000256" key="1">
    <source>
        <dbReference type="ARBA" id="ARBA00004496"/>
    </source>
</evidence>
<comment type="caution">
    <text evidence="12">The sequence shown here is derived from an EMBL/GenBank/DDBJ whole genome shotgun (WGS) entry which is preliminary data.</text>
</comment>
<keyword evidence="8" id="KW-0131">Cell cycle</keyword>
<dbReference type="InterPro" id="IPR042233">
    <property type="entry name" value="Cell_div_ZapA_N"/>
</dbReference>
<comment type="subcellular location">
    <subcellularLocation>
        <location evidence="1">Cytoplasm</location>
    </subcellularLocation>
</comment>
<evidence type="ECO:0000256" key="10">
    <source>
        <dbReference type="ARBA" id="ARBA00026068"/>
    </source>
</evidence>
<evidence type="ECO:0000256" key="2">
    <source>
        <dbReference type="ARBA" id="ARBA00010074"/>
    </source>
</evidence>
<dbReference type="Gene3D" id="1.20.5.50">
    <property type="match status" value="1"/>
</dbReference>
<reference evidence="12 13" key="1">
    <citation type="submission" date="2024-08" db="EMBL/GenBank/DDBJ databases">
        <authorList>
            <person name="Ishaq N."/>
        </authorList>
    </citation>
    <scope>NUCLEOTIDE SEQUENCE [LARGE SCALE GENOMIC DNA]</scope>
    <source>
        <strain evidence="12 13">DSM 18651</strain>
    </source>
</reference>